<evidence type="ECO:0000256" key="5">
    <source>
        <dbReference type="HAMAP-Rule" id="MF_01334"/>
    </source>
</evidence>
<feature type="compositionally biased region" description="Basic and acidic residues" evidence="6">
    <location>
        <begin position="197"/>
        <end position="220"/>
    </location>
</feature>
<evidence type="ECO:0000256" key="1">
    <source>
        <dbReference type="ARBA" id="ARBA00022730"/>
    </source>
</evidence>
<dbReference type="EMBL" id="MHNI01000012">
    <property type="protein sequence ID" value="OGZ42891.1"/>
    <property type="molecule type" value="Genomic_DNA"/>
</dbReference>
<feature type="domain" description="Large ribosomal subunit protein bL25 beta" evidence="8">
    <location>
        <begin position="100"/>
        <end position="184"/>
    </location>
</feature>
<comment type="function">
    <text evidence="5">This is one of the proteins that binds to the 5S RNA in the ribosome where it forms part of the central protuberance.</text>
</comment>
<dbReference type="Gene3D" id="2.170.120.20">
    <property type="entry name" value="Ribosomal protein L25, beta domain"/>
    <property type="match status" value="1"/>
</dbReference>
<protein>
    <recommendedName>
        <fullName evidence="5">Large ribosomal subunit protein bL25</fullName>
    </recommendedName>
    <alternativeName>
        <fullName evidence="5">General stress protein CTC</fullName>
    </alternativeName>
</protein>
<evidence type="ECO:0000259" key="7">
    <source>
        <dbReference type="Pfam" id="PF01386"/>
    </source>
</evidence>
<dbReference type="PANTHER" id="PTHR33284">
    <property type="entry name" value="RIBOSOMAL PROTEIN L25/GLN-TRNA SYNTHETASE, ANTI-CODON-BINDING DOMAIN-CONTAINING PROTEIN"/>
    <property type="match status" value="1"/>
</dbReference>
<dbReference type="CDD" id="cd00495">
    <property type="entry name" value="Ribosomal_L25_TL5_CTC"/>
    <property type="match status" value="1"/>
</dbReference>
<dbReference type="InterPro" id="IPR029751">
    <property type="entry name" value="Ribosomal_L25_dom"/>
</dbReference>
<comment type="caution">
    <text evidence="9">The sequence shown here is derived from an EMBL/GenBank/DDBJ whole genome shotgun (WGS) entry which is preliminary data.</text>
</comment>
<evidence type="ECO:0000313" key="10">
    <source>
        <dbReference type="Proteomes" id="UP000176700"/>
    </source>
</evidence>
<feature type="region of interest" description="Disordered" evidence="6">
    <location>
        <begin position="184"/>
        <end position="232"/>
    </location>
</feature>
<dbReference type="Pfam" id="PF14693">
    <property type="entry name" value="Ribosomal_TL5_C"/>
    <property type="match status" value="1"/>
</dbReference>
<dbReference type="Pfam" id="PF01386">
    <property type="entry name" value="Ribosomal_L25p"/>
    <property type="match status" value="1"/>
</dbReference>
<dbReference type="HAMAP" id="MF_01334">
    <property type="entry name" value="Ribosomal_bL25_CTC"/>
    <property type="match status" value="1"/>
</dbReference>
<dbReference type="GO" id="GO:0022625">
    <property type="term" value="C:cytosolic large ribosomal subunit"/>
    <property type="evidence" value="ECO:0007669"/>
    <property type="project" value="TreeGrafter"/>
</dbReference>
<keyword evidence="4 5" id="KW-0687">Ribonucleoprotein</keyword>
<dbReference type="InterPro" id="IPR020930">
    <property type="entry name" value="Ribosomal_uL5_bac-type"/>
</dbReference>
<proteinExistence type="inferred from homology"/>
<keyword evidence="3 5" id="KW-0689">Ribosomal protein</keyword>
<dbReference type="InterPro" id="IPR020056">
    <property type="entry name" value="Rbsml_bL25/Gln-tRNA_synth_N"/>
</dbReference>
<dbReference type="InterPro" id="IPR037121">
    <property type="entry name" value="Ribosomal_bL25_C"/>
</dbReference>
<dbReference type="AlphaFoldDB" id="A0A1G2FZ97"/>
<evidence type="ECO:0000256" key="3">
    <source>
        <dbReference type="ARBA" id="ARBA00022980"/>
    </source>
</evidence>
<gene>
    <name evidence="5" type="primary">rplY</name>
    <name evidence="5" type="synonym">ctc</name>
    <name evidence="9" type="ORF">A2W41_02100</name>
</gene>
<feature type="domain" description="Large ribosomal subunit protein bL25 L25" evidence="7">
    <location>
        <begin position="4"/>
        <end position="91"/>
    </location>
</feature>
<evidence type="ECO:0000259" key="8">
    <source>
        <dbReference type="Pfam" id="PF14693"/>
    </source>
</evidence>
<dbReference type="GO" id="GO:0008097">
    <property type="term" value="F:5S rRNA binding"/>
    <property type="evidence" value="ECO:0007669"/>
    <property type="project" value="InterPro"/>
</dbReference>
<dbReference type="NCBIfam" id="TIGR00731">
    <property type="entry name" value="bL25_bact_ctc"/>
    <property type="match status" value="1"/>
</dbReference>
<sequence>MPILKAQTRDLFKKKVKQLREKGDIPAVLYGSKIKKAEHITVSCREFELLWKKAGSSSIIDLAIENQKPRKVLIHDVAVDPLKDRPIHVDFYAVDVSKSVRVHIPFIFSGEAPAVKSEGGILLKLIHEVEIEALPQDLPHDIMVDVGVLKTFEDHITLKDITFPKGTKMIGEDDMVVALVEPPRKEEVEEAGPAEIDFEKIENTGKKGLKEKELSGEKTEAQTSESRSSDEK</sequence>
<keyword evidence="1 5" id="KW-0699">rRNA-binding</keyword>
<evidence type="ECO:0000256" key="6">
    <source>
        <dbReference type="SAM" id="MobiDB-lite"/>
    </source>
</evidence>
<comment type="subunit">
    <text evidence="5">Part of the 50S ribosomal subunit; part of the 5S rRNA/L5/L18/L25 subcomplex. Contacts the 5S rRNA. Binds to the 5S rRNA independently of L5 and L18.</text>
</comment>
<dbReference type="InterPro" id="IPR011035">
    <property type="entry name" value="Ribosomal_bL25/Gln-tRNA_synth"/>
</dbReference>
<evidence type="ECO:0000313" key="9">
    <source>
        <dbReference type="EMBL" id="OGZ42891.1"/>
    </source>
</evidence>
<name>A0A1G2FZ97_9BACT</name>
<evidence type="ECO:0000256" key="4">
    <source>
        <dbReference type="ARBA" id="ARBA00023274"/>
    </source>
</evidence>
<dbReference type="GO" id="GO:0003735">
    <property type="term" value="F:structural constituent of ribosome"/>
    <property type="evidence" value="ECO:0007669"/>
    <property type="project" value="InterPro"/>
</dbReference>
<evidence type="ECO:0000256" key="2">
    <source>
        <dbReference type="ARBA" id="ARBA00022884"/>
    </source>
</evidence>
<dbReference type="Gene3D" id="2.40.240.10">
    <property type="entry name" value="Ribosomal Protein L25, Chain P"/>
    <property type="match status" value="1"/>
</dbReference>
<organism evidence="9 10">
    <name type="scientific">Candidatus Ryanbacteria bacterium RIFCSPHIGHO2_01_45_13</name>
    <dbReference type="NCBI Taxonomy" id="1802112"/>
    <lineage>
        <taxon>Bacteria</taxon>
        <taxon>Candidatus Ryaniibacteriota</taxon>
    </lineage>
</organism>
<comment type="similarity">
    <text evidence="5">Belongs to the bacterial ribosomal protein bL25 family. CTC subfamily.</text>
</comment>
<dbReference type="Proteomes" id="UP000176700">
    <property type="component" value="Unassembled WGS sequence"/>
</dbReference>
<dbReference type="InterPro" id="IPR020057">
    <property type="entry name" value="Ribosomal_bL25_b-dom"/>
</dbReference>
<dbReference type="PANTHER" id="PTHR33284:SF1">
    <property type="entry name" value="RIBOSOMAL PROTEIN L25_GLN-TRNA SYNTHETASE, ANTI-CODON-BINDING DOMAIN-CONTAINING PROTEIN"/>
    <property type="match status" value="1"/>
</dbReference>
<keyword evidence="2 5" id="KW-0694">RNA-binding</keyword>
<dbReference type="InterPro" id="IPR001021">
    <property type="entry name" value="Ribosomal_bL25_long"/>
</dbReference>
<reference evidence="9 10" key="1">
    <citation type="journal article" date="2016" name="Nat. Commun.">
        <title>Thousands of microbial genomes shed light on interconnected biogeochemical processes in an aquifer system.</title>
        <authorList>
            <person name="Anantharaman K."/>
            <person name="Brown C.T."/>
            <person name="Hug L.A."/>
            <person name="Sharon I."/>
            <person name="Castelle C.J."/>
            <person name="Probst A.J."/>
            <person name="Thomas B.C."/>
            <person name="Singh A."/>
            <person name="Wilkins M.J."/>
            <person name="Karaoz U."/>
            <person name="Brodie E.L."/>
            <person name="Williams K.H."/>
            <person name="Hubbard S.S."/>
            <person name="Banfield J.F."/>
        </authorList>
    </citation>
    <scope>NUCLEOTIDE SEQUENCE [LARGE SCALE GENOMIC DNA]</scope>
</reference>
<accession>A0A1G2FZ97</accession>
<dbReference type="SUPFAM" id="SSF50715">
    <property type="entry name" value="Ribosomal protein L25-like"/>
    <property type="match status" value="1"/>
</dbReference>
<dbReference type="GO" id="GO:0006412">
    <property type="term" value="P:translation"/>
    <property type="evidence" value="ECO:0007669"/>
    <property type="project" value="UniProtKB-UniRule"/>
</dbReference>